<name>A0AAV5VE53_9BILA</name>
<keyword evidence="2" id="KW-1185">Reference proteome</keyword>
<accession>A0AAV5VE53</accession>
<organism evidence="1 2">
    <name type="scientific">Pristionchus fissidentatus</name>
    <dbReference type="NCBI Taxonomy" id="1538716"/>
    <lineage>
        <taxon>Eukaryota</taxon>
        <taxon>Metazoa</taxon>
        <taxon>Ecdysozoa</taxon>
        <taxon>Nematoda</taxon>
        <taxon>Chromadorea</taxon>
        <taxon>Rhabditida</taxon>
        <taxon>Rhabditina</taxon>
        <taxon>Diplogasteromorpha</taxon>
        <taxon>Diplogasteroidea</taxon>
        <taxon>Neodiplogasteridae</taxon>
        <taxon>Pristionchus</taxon>
    </lineage>
</organism>
<sequence length="161" mass="18130">IAYGTEAVNNKHQSFLIAYSYQNGKKKGDRHHHTDKEAPTGGWWRVDVGKNSTSISHACFRGECMQLSFPSNLDSIRSVYLSGNIDAEDAYIQLRQPNIEAKEVGQYGESNITIPSLPIDHNIDMSILFNGPVLYTFIECISQLAVALFYWTKRDLKSVIC</sequence>
<evidence type="ECO:0008006" key="3">
    <source>
        <dbReference type="Google" id="ProtNLM"/>
    </source>
</evidence>
<comment type="caution">
    <text evidence="1">The sequence shown here is derived from an EMBL/GenBank/DDBJ whole genome shotgun (WGS) entry which is preliminary data.</text>
</comment>
<dbReference type="Proteomes" id="UP001432322">
    <property type="component" value="Unassembled WGS sequence"/>
</dbReference>
<feature type="non-terminal residue" evidence="1">
    <location>
        <position position="1"/>
    </location>
</feature>
<gene>
    <name evidence="1" type="ORF">PFISCL1PPCAC_7734</name>
</gene>
<protein>
    <recommendedName>
        <fullName evidence="3">F5/8 type C domain-containing protein</fullName>
    </recommendedName>
</protein>
<dbReference type="EMBL" id="BTSY01000002">
    <property type="protein sequence ID" value="GMT16437.1"/>
    <property type="molecule type" value="Genomic_DNA"/>
</dbReference>
<reference evidence="1" key="1">
    <citation type="submission" date="2023-10" db="EMBL/GenBank/DDBJ databases">
        <title>Genome assembly of Pristionchus species.</title>
        <authorList>
            <person name="Yoshida K."/>
            <person name="Sommer R.J."/>
        </authorList>
    </citation>
    <scope>NUCLEOTIDE SEQUENCE</scope>
    <source>
        <strain evidence="1">RS5133</strain>
    </source>
</reference>
<feature type="non-terminal residue" evidence="1">
    <location>
        <position position="161"/>
    </location>
</feature>
<evidence type="ECO:0000313" key="1">
    <source>
        <dbReference type="EMBL" id="GMT16437.1"/>
    </source>
</evidence>
<dbReference type="AlphaFoldDB" id="A0AAV5VE53"/>
<evidence type="ECO:0000313" key="2">
    <source>
        <dbReference type="Proteomes" id="UP001432322"/>
    </source>
</evidence>
<proteinExistence type="predicted"/>